<evidence type="ECO:0000313" key="4">
    <source>
        <dbReference type="EMBL" id="RYT73090.1"/>
    </source>
</evidence>
<reference evidence="1 7" key="2">
    <citation type="journal article" date="2019" name="Nat. Med.">
        <title>A library of human gut bacterial isolates paired with longitudinal multiomics data enables mechanistic microbiome research.</title>
        <authorList>
            <person name="Poyet M."/>
            <person name="Groussin M."/>
            <person name="Gibbons S.M."/>
            <person name="Avila-Pacheco J."/>
            <person name="Jiang X."/>
            <person name="Kearney S.M."/>
            <person name="Perrotta A.R."/>
            <person name="Berdy B."/>
            <person name="Zhao S."/>
            <person name="Lieberman T.D."/>
            <person name="Swanson P.K."/>
            <person name="Smith M."/>
            <person name="Roesemann S."/>
            <person name="Alexander J.E."/>
            <person name="Rich S.A."/>
            <person name="Livny J."/>
            <person name="Vlamakis H."/>
            <person name="Clish C."/>
            <person name="Bullock K."/>
            <person name="Deik A."/>
            <person name="Scott J."/>
            <person name="Pierce K.A."/>
            <person name="Xavier R.J."/>
            <person name="Alm E.J."/>
        </authorList>
    </citation>
    <scope>NUCLEOTIDE SEQUENCE [LARGE SCALE GENOMIC DNA]</scope>
    <source>
        <strain evidence="1 7">BIOML-A1</strain>
    </source>
</reference>
<proteinExistence type="predicted"/>
<dbReference type="EMBL" id="QSLA01000014">
    <property type="protein sequence ID" value="RHF06895.1"/>
    <property type="molecule type" value="Genomic_DNA"/>
</dbReference>
<evidence type="ECO:0000313" key="8">
    <source>
        <dbReference type="Proteomes" id="UP000520291"/>
    </source>
</evidence>
<keyword evidence="7" id="KW-1185">Reference proteome</keyword>
<evidence type="ECO:0000313" key="2">
    <source>
        <dbReference type="EMBL" id="NME87130.1"/>
    </source>
</evidence>
<accession>A0A414M8Q0</accession>
<dbReference type="EMBL" id="RCXL01000015">
    <property type="protein sequence ID" value="RYT73090.1"/>
    <property type="molecule type" value="Genomic_DNA"/>
</dbReference>
<dbReference type="Proteomes" id="UP000520291">
    <property type="component" value="Unassembled WGS sequence"/>
</dbReference>
<dbReference type="AlphaFoldDB" id="A0A414M8Q0"/>
<reference evidence="3 5" key="1">
    <citation type="submission" date="2018-08" db="EMBL/GenBank/DDBJ databases">
        <title>A genome reference for cultivated species of the human gut microbiota.</title>
        <authorList>
            <person name="Zou Y."/>
            <person name="Xue W."/>
            <person name="Luo G."/>
        </authorList>
    </citation>
    <scope>NUCLEOTIDE SEQUENCE [LARGE SCALE GENOMIC DNA]</scope>
    <source>
        <strain evidence="3 5">AM26-26AC</strain>
    </source>
</reference>
<organism evidence="3 5">
    <name type="scientific">Bacteroides eggerthii</name>
    <dbReference type="NCBI Taxonomy" id="28111"/>
    <lineage>
        <taxon>Bacteria</taxon>
        <taxon>Pseudomonadati</taxon>
        <taxon>Bacteroidota</taxon>
        <taxon>Bacteroidia</taxon>
        <taxon>Bacteroidales</taxon>
        <taxon>Bacteroidaceae</taxon>
        <taxon>Bacteroides</taxon>
    </lineage>
</organism>
<evidence type="ECO:0000313" key="1">
    <source>
        <dbReference type="EMBL" id="KAA5273419.1"/>
    </source>
</evidence>
<dbReference type="EMBL" id="JABAGL010000019">
    <property type="protein sequence ID" value="NME87130.1"/>
    <property type="molecule type" value="Genomic_DNA"/>
</dbReference>
<evidence type="ECO:0000313" key="6">
    <source>
        <dbReference type="Proteomes" id="UP000291917"/>
    </source>
</evidence>
<sequence>MHIIIIIILTNNSVGVWLYVYNEEHIEDEAYRILVNLVFCFSRSAFNAGQQSENNKLLNSKSNHVKNCSTS</sequence>
<dbReference type="EMBL" id="VVZX01000014">
    <property type="protein sequence ID" value="KAA5273419.1"/>
    <property type="molecule type" value="Genomic_DNA"/>
</dbReference>
<gene>
    <name evidence="3" type="ORF">DW701_12720</name>
    <name evidence="4" type="ORF">EAJ03_10495</name>
    <name evidence="1" type="ORF">F2Z23_11080</name>
    <name evidence="2" type="ORF">HF841_14065</name>
</gene>
<reference evidence="4 6" key="3">
    <citation type="journal article" date="2019" name="Science, e1252229">
        <title>Invertible promoters mediate bacterial phase variation, antibiotic resistance, and host adaptation in the gut.</title>
        <authorList>
            <person name="Jiang X."/>
            <person name="Hall A.B."/>
            <person name="Arthur T.D."/>
            <person name="Plichta D.R."/>
            <person name="Covington C.T."/>
            <person name="Poyet M."/>
            <person name="Crothers J."/>
            <person name="Moses P.L."/>
            <person name="Tolonen A.C."/>
            <person name="Vlamakis H."/>
            <person name="Alm E.J."/>
            <person name="Xavier R.J."/>
        </authorList>
    </citation>
    <scope>NUCLEOTIDE SEQUENCE [LARGE SCALE GENOMIC DNA]</scope>
    <source>
        <strain evidence="6">bj_0095</strain>
        <strain evidence="4">Bj_0095</strain>
    </source>
</reference>
<dbReference type="Proteomes" id="UP000335496">
    <property type="component" value="Unassembled WGS sequence"/>
</dbReference>
<protein>
    <submittedName>
        <fullName evidence="3">Uncharacterized protein</fullName>
    </submittedName>
</protein>
<name>A0A414M8Q0_9BACE</name>
<evidence type="ECO:0000313" key="5">
    <source>
        <dbReference type="Proteomes" id="UP000283538"/>
    </source>
</evidence>
<evidence type="ECO:0000313" key="3">
    <source>
        <dbReference type="EMBL" id="RHF06895.1"/>
    </source>
</evidence>
<dbReference type="Proteomes" id="UP000291917">
    <property type="component" value="Unassembled WGS sequence"/>
</dbReference>
<evidence type="ECO:0000313" key="7">
    <source>
        <dbReference type="Proteomes" id="UP000335496"/>
    </source>
</evidence>
<comment type="caution">
    <text evidence="3">The sequence shown here is derived from an EMBL/GenBank/DDBJ whole genome shotgun (WGS) entry which is preliminary data.</text>
</comment>
<reference evidence="2 8" key="4">
    <citation type="submission" date="2020-04" db="EMBL/GenBank/DDBJ databases">
        <authorList>
            <person name="Hitch T.C.A."/>
            <person name="Wylensek D."/>
            <person name="Clavel T."/>
        </authorList>
    </citation>
    <scope>NUCLEOTIDE SEQUENCE [LARGE SCALE GENOMIC DNA]</scope>
    <source>
        <strain evidence="2 8">WCA3-601-WT-5E</strain>
    </source>
</reference>
<dbReference type="Proteomes" id="UP000283538">
    <property type="component" value="Unassembled WGS sequence"/>
</dbReference>